<dbReference type="Proteomes" id="UP000326961">
    <property type="component" value="Chromosome"/>
</dbReference>
<name>A0A5P3XIY9_PARBF</name>
<dbReference type="InterPro" id="IPR039561">
    <property type="entry name" value="Peptidase_M15C"/>
</dbReference>
<dbReference type="AlphaFoldDB" id="A0A5P3XIY9"/>
<dbReference type="GO" id="GO:0008233">
    <property type="term" value="F:peptidase activity"/>
    <property type="evidence" value="ECO:0007669"/>
    <property type="project" value="InterPro"/>
</dbReference>
<dbReference type="PROSITE" id="PS51257">
    <property type="entry name" value="PROKAR_LIPOPROTEIN"/>
    <property type="match status" value="1"/>
</dbReference>
<evidence type="ECO:0000259" key="2">
    <source>
        <dbReference type="Pfam" id="PF13539"/>
    </source>
</evidence>
<dbReference type="Gene3D" id="3.30.1380.10">
    <property type="match status" value="1"/>
</dbReference>
<feature type="domain" description="Peptidase M15C" evidence="2">
    <location>
        <begin position="153"/>
        <end position="232"/>
    </location>
</feature>
<accession>A0A5P3XIY9</accession>
<feature type="signal peptide" evidence="1">
    <location>
        <begin position="1"/>
        <end position="18"/>
    </location>
</feature>
<gene>
    <name evidence="3" type="ORF">D4A35_15515</name>
</gene>
<protein>
    <submittedName>
        <fullName evidence="3">M15 family peptidase</fullName>
    </submittedName>
</protein>
<dbReference type="InterPro" id="IPR009045">
    <property type="entry name" value="Zn_M74/Hedgehog-like"/>
</dbReference>
<dbReference type="EMBL" id="CP032452">
    <property type="protein sequence ID" value="QEZ70232.1"/>
    <property type="molecule type" value="Genomic_DNA"/>
</dbReference>
<evidence type="ECO:0000313" key="4">
    <source>
        <dbReference type="Proteomes" id="UP000326961"/>
    </source>
</evidence>
<dbReference type="RefSeq" id="WP_150887125.1">
    <property type="nucleotide sequence ID" value="NZ_CP032452.1"/>
</dbReference>
<proteinExistence type="predicted"/>
<dbReference type="SUPFAM" id="SSF55166">
    <property type="entry name" value="Hedgehog/DD-peptidase"/>
    <property type="match status" value="1"/>
</dbReference>
<feature type="chain" id="PRO_5038641435" evidence="1">
    <location>
        <begin position="19"/>
        <end position="232"/>
    </location>
</feature>
<keyword evidence="1" id="KW-0732">Signal</keyword>
<sequence length="232" mass="26716">MFFKKILYVAIISCVVLACIGCNTFNEEKESNEEKVTKKIEKEEFKTLFEVQDIPDNIYEKMIGNSIPDKDFVDKDSLDYLKITYYGFDNKPHIGDMVVSKKVSKEVIDIFKELYENKYPIEKVSIIDNYSADDELSMSDNNTSSFCYRVVDGSKVLSNHSKGLAIDINPLINPMVKNGVVSPKEGQDYIERNENIKGMIKKGDACYNAFTKRGWTWGGEWSNLKDYQHFEK</sequence>
<evidence type="ECO:0000313" key="3">
    <source>
        <dbReference type="EMBL" id="QEZ70232.1"/>
    </source>
</evidence>
<reference evidence="3 4" key="1">
    <citation type="submission" date="2018-09" db="EMBL/GenBank/DDBJ databases">
        <title>A clostridial neurotoxin that targets Anopheles mosquitoes.</title>
        <authorList>
            <person name="Contreras E."/>
            <person name="Masuyer G."/>
            <person name="Qureshi N."/>
            <person name="Chawla S."/>
            <person name="Lim H.L."/>
            <person name="Chen J."/>
            <person name="Stenmark P."/>
            <person name="Gill S."/>
        </authorList>
    </citation>
    <scope>NUCLEOTIDE SEQUENCE [LARGE SCALE GENOMIC DNA]</scope>
    <source>
        <strain evidence="3 4">Cbm</strain>
    </source>
</reference>
<dbReference type="Pfam" id="PF13539">
    <property type="entry name" value="Peptidase_M15_4"/>
    <property type="match status" value="1"/>
</dbReference>
<evidence type="ECO:0000256" key="1">
    <source>
        <dbReference type="SAM" id="SignalP"/>
    </source>
</evidence>
<organism evidence="3 4">
    <name type="scientific">Paraclostridium bifermentans</name>
    <name type="common">Clostridium bifermentans</name>
    <dbReference type="NCBI Taxonomy" id="1490"/>
    <lineage>
        <taxon>Bacteria</taxon>
        <taxon>Bacillati</taxon>
        <taxon>Bacillota</taxon>
        <taxon>Clostridia</taxon>
        <taxon>Peptostreptococcales</taxon>
        <taxon>Peptostreptococcaceae</taxon>
        <taxon>Paraclostridium</taxon>
    </lineage>
</organism>